<dbReference type="PANTHER" id="PTHR37691:SF1">
    <property type="entry name" value="BLR3518 PROTEIN"/>
    <property type="match status" value="1"/>
</dbReference>
<dbReference type="PANTHER" id="PTHR37691">
    <property type="entry name" value="BLR3518 PROTEIN"/>
    <property type="match status" value="1"/>
</dbReference>
<dbReference type="AlphaFoldDB" id="A0A1F6TGB7"/>
<gene>
    <name evidence="2" type="ORF">A2V92_01470</name>
</gene>
<protein>
    <submittedName>
        <fullName evidence="2">Uncharacterized protein</fullName>
    </submittedName>
</protein>
<dbReference type="EMBL" id="MFST01000078">
    <property type="protein sequence ID" value="OGI44144.1"/>
    <property type="molecule type" value="Genomic_DNA"/>
</dbReference>
<dbReference type="Pfam" id="PF02635">
    <property type="entry name" value="DsrE"/>
    <property type="match status" value="1"/>
</dbReference>
<evidence type="ECO:0000256" key="1">
    <source>
        <dbReference type="SAM" id="SignalP"/>
    </source>
</evidence>
<feature type="signal peptide" evidence="1">
    <location>
        <begin position="1"/>
        <end position="20"/>
    </location>
</feature>
<reference evidence="2 3" key="1">
    <citation type="journal article" date="2016" name="Nat. Commun.">
        <title>Thousands of microbial genomes shed light on interconnected biogeochemical processes in an aquifer system.</title>
        <authorList>
            <person name="Anantharaman K."/>
            <person name="Brown C.T."/>
            <person name="Hug L.A."/>
            <person name="Sharon I."/>
            <person name="Castelle C.J."/>
            <person name="Probst A.J."/>
            <person name="Thomas B.C."/>
            <person name="Singh A."/>
            <person name="Wilkins M.J."/>
            <person name="Karaoz U."/>
            <person name="Brodie E.L."/>
            <person name="Williams K.H."/>
            <person name="Hubbard S.S."/>
            <person name="Banfield J.F."/>
        </authorList>
    </citation>
    <scope>NUCLEOTIDE SEQUENCE [LARGE SCALE GENOMIC DNA]</scope>
</reference>
<dbReference type="InterPro" id="IPR027396">
    <property type="entry name" value="DsrEFH-like"/>
</dbReference>
<proteinExistence type="predicted"/>
<feature type="chain" id="PRO_5009225561" evidence="1">
    <location>
        <begin position="21"/>
        <end position="165"/>
    </location>
</feature>
<evidence type="ECO:0000313" key="2">
    <source>
        <dbReference type="EMBL" id="OGI44144.1"/>
    </source>
</evidence>
<dbReference type="SUPFAM" id="SSF75169">
    <property type="entry name" value="DsrEFH-like"/>
    <property type="match status" value="1"/>
</dbReference>
<dbReference type="InterPro" id="IPR003787">
    <property type="entry name" value="Sulphur_relay_DsrE/F-like"/>
</dbReference>
<dbReference type="Gene3D" id="3.40.1260.10">
    <property type="entry name" value="DsrEFH-like"/>
    <property type="match status" value="1"/>
</dbReference>
<accession>A0A1F6TGB7</accession>
<name>A0A1F6TGB7_9PROT</name>
<keyword evidence="1" id="KW-0732">Signal</keyword>
<evidence type="ECO:0000313" key="3">
    <source>
        <dbReference type="Proteomes" id="UP000179344"/>
    </source>
</evidence>
<comment type="caution">
    <text evidence="2">The sequence shown here is derived from an EMBL/GenBank/DDBJ whole genome shotgun (WGS) entry which is preliminary data.</text>
</comment>
<dbReference type="Proteomes" id="UP000179344">
    <property type="component" value="Unassembled WGS sequence"/>
</dbReference>
<organism evidence="2 3">
    <name type="scientific">Candidatus Muproteobacteria bacterium RBG_16_65_31</name>
    <dbReference type="NCBI Taxonomy" id="1817759"/>
    <lineage>
        <taxon>Bacteria</taxon>
        <taxon>Pseudomonadati</taxon>
        <taxon>Pseudomonadota</taxon>
        <taxon>Candidatus Muproteobacteria</taxon>
    </lineage>
</organism>
<sequence length="165" mass="18195">MAALALLLSAAAYWRAPAGAKSAAQKEAAGGPAQVVYHADFADPRRFSAMLTNINNMVTTYQNDLRDYDVRIVFVSHGIRFVTEDRLLGTPFAEDPEYRKRRGDLQARLFSLRDVQGVKLELCGITKQAARLADDKLVPGVTVVPSGVVRLVELQQQGFAYIKVE</sequence>